<dbReference type="InterPro" id="IPR020588">
    <property type="entry name" value="RecA_ATP-bd"/>
</dbReference>
<dbReference type="OrthoDB" id="5957327at2759"/>
<evidence type="ECO:0000256" key="1">
    <source>
        <dbReference type="ARBA" id="ARBA00004123"/>
    </source>
</evidence>
<dbReference type="AlphaFoldDB" id="A0A9P0DL16"/>
<dbReference type="Proteomes" id="UP001152799">
    <property type="component" value="Chromosome 3"/>
</dbReference>
<evidence type="ECO:0000256" key="7">
    <source>
        <dbReference type="ARBA" id="ARBA00040674"/>
    </source>
</evidence>
<comment type="subcellular location">
    <subcellularLocation>
        <location evidence="1">Nucleus</location>
    </subcellularLocation>
</comment>
<dbReference type="InterPro" id="IPR027417">
    <property type="entry name" value="P-loop_NTPase"/>
</dbReference>
<dbReference type="SUPFAM" id="SSF52540">
    <property type="entry name" value="P-loop containing nucleoside triphosphate hydrolases"/>
    <property type="match status" value="1"/>
</dbReference>
<dbReference type="InterPro" id="IPR013632">
    <property type="entry name" value="Rad51_C"/>
</dbReference>
<accession>A0A9P0DL16</accession>
<keyword evidence="6" id="KW-0539">Nucleus</keyword>
<evidence type="ECO:0000313" key="10">
    <source>
        <dbReference type="Proteomes" id="UP001152799"/>
    </source>
</evidence>
<evidence type="ECO:0000259" key="8">
    <source>
        <dbReference type="PROSITE" id="PS50162"/>
    </source>
</evidence>
<evidence type="ECO:0000256" key="6">
    <source>
        <dbReference type="ARBA" id="ARBA00023242"/>
    </source>
</evidence>
<feature type="domain" description="RecA family profile 1" evidence="8">
    <location>
        <begin position="62"/>
        <end position="238"/>
    </location>
</feature>
<keyword evidence="3" id="KW-0227">DNA damage</keyword>
<dbReference type="GO" id="GO:0008821">
    <property type="term" value="F:crossover junction DNA endonuclease activity"/>
    <property type="evidence" value="ECO:0007669"/>
    <property type="project" value="TreeGrafter"/>
</dbReference>
<dbReference type="GO" id="GO:0033065">
    <property type="term" value="C:Rad51C-XRCC3 complex"/>
    <property type="evidence" value="ECO:0007669"/>
    <property type="project" value="TreeGrafter"/>
</dbReference>
<protein>
    <recommendedName>
        <fullName evidence="7">DNA repair protein RAD51 homolog 3</fullName>
    </recommendedName>
</protein>
<dbReference type="InterPro" id="IPR052093">
    <property type="entry name" value="HR_Repair_Mediator"/>
</dbReference>
<proteinExistence type="predicted"/>
<keyword evidence="10" id="KW-1185">Reference proteome</keyword>
<keyword evidence="4" id="KW-0067">ATP-binding</keyword>
<evidence type="ECO:0000256" key="2">
    <source>
        <dbReference type="ARBA" id="ARBA00022741"/>
    </source>
</evidence>
<dbReference type="GO" id="GO:0000707">
    <property type="term" value="P:meiotic DNA recombinase assembly"/>
    <property type="evidence" value="ECO:0007669"/>
    <property type="project" value="TreeGrafter"/>
</dbReference>
<dbReference type="PANTHER" id="PTHR46239">
    <property type="entry name" value="DNA REPAIR PROTEIN RAD51 HOMOLOG 3 RAD51C"/>
    <property type="match status" value="1"/>
</dbReference>
<evidence type="ECO:0000256" key="3">
    <source>
        <dbReference type="ARBA" id="ARBA00022763"/>
    </source>
</evidence>
<dbReference type="Pfam" id="PF08423">
    <property type="entry name" value="Rad51"/>
    <property type="match status" value="1"/>
</dbReference>
<evidence type="ECO:0000256" key="4">
    <source>
        <dbReference type="ARBA" id="ARBA00022840"/>
    </source>
</evidence>
<dbReference type="PIRSF" id="PIRSF005856">
    <property type="entry name" value="Rad51"/>
    <property type="match status" value="1"/>
</dbReference>
<dbReference type="EMBL" id="OU892279">
    <property type="protein sequence ID" value="CAH1128017.1"/>
    <property type="molecule type" value="Genomic_DNA"/>
</dbReference>
<evidence type="ECO:0000256" key="5">
    <source>
        <dbReference type="ARBA" id="ARBA00023204"/>
    </source>
</evidence>
<dbReference type="GO" id="GO:0140664">
    <property type="term" value="F:ATP-dependent DNA damage sensor activity"/>
    <property type="evidence" value="ECO:0007669"/>
    <property type="project" value="InterPro"/>
</dbReference>
<evidence type="ECO:0000313" key="9">
    <source>
        <dbReference type="EMBL" id="CAH1128017.1"/>
    </source>
</evidence>
<dbReference type="GO" id="GO:0033063">
    <property type="term" value="C:Rad51B-Rad51C-Rad51D-XRCC2 complex"/>
    <property type="evidence" value="ECO:0007669"/>
    <property type="project" value="TreeGrafter"/>
</dbReference>
<dbReference type="Gene3D" id="3.40.50.300">
    <property type="entry name" value="P-loop containing nucleotide triphosphate hydrolases"/>
    <property type="match status" value="1"/>
</dbReference>
<gene>
    <name evidence="9" type="ORF">CEUTPL_LOCUS6782</name>
</gene>
<name>A0A9P0DL16_9CUCU</name>
<dbReference type="GO" id="GO:0000400">
    <property type="term" value="F:four-way junction DNA binding"/>
    <property type="evidence" value="ECO:0007669"/>
    <property type="project" value="TreeGrafter"/>
</dbReference>
<dbReference type="GO" id="GO:0005657">
    <property type="term" value="C:replication fork"/>
    <property type="evidence" value="ECO:0007669"/>
    <property type="project" value="TreeGrafter"/>
</dbReference>
<organism evidence="9 10">
    <name type="scientific">Ceutorhynchus assimilis</name>
    <name type="common">cabbage seed weevil</name>
    <dbReference type="NCBI Taxonomy" id="467358"/>
    <lineage>
        <taxon>Eukaryota</taxon>
        <taxon>Metazoa</taxon>
        <taxon>Ecdysozoa</taxon>
        <taxon>Arthropoda</taxon>
        <taxon>Hexapoda</taxon>
        <taxon>Insecta</taxon>
        <taxon>Pterygota</taxon>
        <taxon>Neoptera</taxon>
        <taxon>Endopterygota</taxon>
        <taxon>Coleoptera</taxon>
        <taxon>Polyphaga</taxon>
        <taxon>Cucujiformia</taxon>
        <taxon>Curculionidae</taxon>
        <taxon>Ceutorhynchinae</taxon>
        <taxon>Ceutorhynchus</taxon>
    </lineage>
</organism>
<keyword evidence="5" id="KW-0234">DNA repair</keyword>
<dbReference type="InterPro" id="IPR016467">
    <property type="entry name" value="DNA_recomb/repair_RecA-like"/>
</dbReference>
<dbReference type="GO" id="GO:0005524">
    <property type="term" value="F:ATP binding"/>
    <property type="evidence" value="ECO:0007669"/>
    <property type="project" value="UniProtKB-KW"/>
</dbReference>
<sequence length="297" mass="33742">MQQAIETINLPKSKLENLRKSGQYFCDDLTEASLKTLSISSPKPQSNKNTTTSLELLEEELLNGCILTYNTELDKVLSDEIVPKRITELAGFPGTGKTQICFQLCIATQLPKSLGGLEGKVIYINTNKNFSSNRVRELTRNFIKQISKVSKNNLSEEEILKNILVFNNPNVFEIFATVKYLKVFLKDKMVKLLIIDSIASPLRDIELSERTYLTYQLLEELQELATAFDFAIVVTNEFTTRVRDSEAFNTPSLGDSFFDRVNSRICLSRHSEKNFYVAELTKSPVKDLVKASFCMFE</sequence>
<reference evidence="9" key="1">
    <citation type="submission" date="2022-01" db="EMBL/GenBank/DDBJ databases">
        <authorList>
            <person name="King R."/>
        </authorList>
    </citation>
    <scope>NUCLEOTIDE SEQUENCE</scope>
</reference>
<dbReference type="GO" id="GO:0007131">
    <property type="term" value="P:reciprocal meiotic recombination"/>
    <property type="evidence" value="ECO:0007669"/>
    <property type="project" value="TreeGrafter"/>
</dbReference>
<dbReference type="PROSITE" id="PS50162">
    <property type="entry name" value="RECA_2"/>
    <property type="match status" value="1"/>
</dbReference>
<dbReference type="PANTHER" id="PTHR46239:SF1">
    <property type="entry name" value="DNA REPAIR PROTEIN RAD51 HOMOLOG 3"/>
    <property type="match status" value="1"/>
</dbReference>
<keyword evidence="2" id="KW-0547">Nucleotide-binding</keyword>